<feature type="chain" id="PRO_5045057271" description="Lipoprotein" evidence="1">
    <location>
        <begin position="25"/>
        <end position="342"/>
    </location>
</feature>
<keyword evidence="3" id="KW-1185">Reference proteome</keyword>
<proteinExistence type="predicted"/>
<name>A0ABU4WB89_9FUSO</name>
<sequence>MKKFSCVKYIFVSFSFMFFLGCSAIMTSIGNNKITNAINIYNSRGTTTDGTLELISGLDYAPNSQLGIVQFQKQYLEITGIKNNLLNNKNFSHQDINALNLYLLTIEEFEKIHSKVPNIKIDYNDFKRSKIKINKIFEEFVLKDEKLYISRNQKIQNINYYKRMNKYLNSYVINSVISNLENDVTVNLYISSSFRSFSKLDYLVTNSLVHASDMNINRNLGNYVIFKGFKSYVTPNQKNYHIDFNFSNVYIRTLETREETKEDNKIFIARKKITLSGYYKIYSQNSSSYNKYFEFNETYSIRIKENNGTTLFDDEYDIVKNILEDKFSNLIRFDLTKQINVK</sequence>
<gene>
    <name evidence="2" type="ORF">RFV38_09935</name>
</gene>
<evidence type="ECO:0000256" key="1">
    <source>
        <dbReference type="SAM" id="SignalP"/>
    </source>
</evidence>
<evidence type="ECO:0000313" key="2">
    <source>
        <dbReference type="EMBL" id="MDX8336808.1"/>
    </source>
</evidence>
<dbReference type="EMBL" id="JAVIKH010000014">
    <property type="protein sequence ID" value="MDX8336808.1"/>
    <property type="molecule type" value="Genomic_DNA"/>
</dbReference>
<organism evidence="2 3">
    <name type="scientific">Candidatus Cetobacterium colombiensis</name>
    <dbReference type="NCBI Taxonomy" id="3073100"/>
    <lineage>
        <taxon>Bacteria</taxon>
        <taxon>Fusobacteriati</taxon>
        <taxon>Fusobacteriota</taxon>
        <taxon>Fusobacteriia</taxon>
        <taxon>Fusobacteriales</taxon>
        <taxon>Fusobacteriaceae</taxon>
        <taxon>Cetobacterium</taxon>
    </lineage>
</organism>
<evidence type="ECO:0008006" key="4">
    <source>
        <dbReference type="Google" id="ProtNLM"/>
    </source>
</evidence>
<dbReference type="RefSeq" id="WP_320314189.1">
    <property type="nucleotide sequence ID" value="NZ_JAVIKH010000014.1"/>
</dbReference>
<reference evidence="3" key="1">
    <citation type="submission" date="2023-07" db="EMBL/GenBank/DDBJ databases">
        <authorList>
            <person name="Colorado M.A."/>
            <person name="Villamil L.M."/>
            <person name="Melo J.F."/>
            <person name="Rodriguez J.A."/>
            <person name="Ruiz R.Y."/>
        </authorList>
    </citation>
    <scope>NUCLEOTIDE SEQUENCE [LARGE SCALE GENOMIC DNA]</scope>
    <source>
        <strain evidence="3">C33</strain>
    </source>
</reference>
<feature type="signal peptide" evidence="1">
    <location>
        <begin position="1"/>
        <end position="24"/>
    </location>
</feature>
<accession>A0ABU4WB89</accession>
<evidence type="ECO:0000313" key="3">
    <source>
        <dbReference type="Proteomes" id="UP001279681"/>
    </source>
</evidence>
<protein>
    <recommendedName>
        <fullName evidence="4">Lipoprotein</fullName>
    </recommendedName>
</protein>
<comment type="caution">
    <text evidence="2">The sequence shown here is derived from an EMBL/GenBank/DDBJ whole genome shotgun (WGS) entry which is preliminary data.</text>
</comment>
<keyword evidence="1" id="KW-0732">Signal</keyword>
<dbReference type="Proteomes" id="UP001279681">
    <property type="component" value="Unassembled WGS sequence"/>
</dbReference>
<dbReference type="PROSITE" id="PS51257">
    <property type="entry name" value="PROKAR_LIPOPROTEIN"/>
    <property type="match status" value="1"/>
</dbReference>